<dbReference type="RefSeq" id="WP_111815247.1">
    <property type="nucleotide sequence ID" value="NZ_CBCRZQ010000003.1"/>
</dbReference>
<proteinExistence type="predicted"/>
<dbReference type="EMBL" id="VORU01000002">
    <property type="protein sequence ID" value="TXD70206.1"/>
    <property type="molecule type" value="Genomic_DNA"/>
</dbReference>
<protein>
    <submittedName>
        <fullName evidence="1">Uncharacterized protein</fullName>
    </submittedName>
</protein>
<dbReference type="OrthoDB" id="839726at2"/>
<dbReference type="Proteomes" id="UP000321945">
    <property type="component" value="Unassembled WGS sequence"/>
</dbReference>
<evidence type="ECO:0000313" key="1">
    <source>
        <dbReference type="EMBL" id="TXD70206.1"/>
    </source>
</evidence>
<reference evidence="1 2" key="1">
    <citation type="submission" date="2019-08" db="EMBL/GenBank/DDBJ databases">
        <title>Genome of Aequorivita lipolytica Y10-2 (type strain).</title>
        <authorList>
            <person name="Bowman J.P."/>
        </authorList>
    </citation>
    <scope>NUCLEOTIDE SEQUENCE [LARGE SCALE GENOMIC DNA]</scope>
    <source>
        <strain evidence="1 2">Y10-2</strain>
    </source>
</reference>
<accession>A0A5C6YS18</accession>
<organism evidence="1 2">
    <name type="scientific">Aequorivita lipolytica</name>
    <dbReference type="NCBI Taxonomy" id="153267"/>
    <lineage>
        <taxon>Bacteria</taxon>
        <taxon>Pseudomonadati</taxon>
        <taxon>Bacteroidota</taxon>
        <taxon>Flavobacteriia</taxon>
        <taxon>Flavobacteriales</taxon>
        <taxon>Flavobacteriaceae</taxon>
        <taxon>Aequorivita</taxon>
    </lineage>
</organism>
<name>A0A5C6YS18_9FLAO</name>
<sequence length="104" mass="12086">MNFSKKNKLRITSILLLLVFTSFLITPAIISISGNQADVITFFSMNEEENSNKMPKSFVFFIEKTQSNYKFLKFLKKQKNKDIFHIDDYSKVFIDVVSPPPRIA</sequence>
<dbReference type="AlphaFoldDB" id="A0A5C6YS18"/>
<evidence type="ECO:0000313" key="2">
    <source>
        <dbReference type="Proteomes" id="UP000321945"/>
    </source>
</evidence>
<comment type="caution">
    <text evidence="1">The sequence shown here is derived from an EMBL/GenBank/DDBJ whole genome shotgun (WGS) entry which is preliminary data.</text>
</comment>
<gene>
    <name evidence="1" type="ORF">ESV24_03310</name>
</gene>
<keyword evidence="2" id="KW-1185">Reference proteome</keyword>